<organism evidence="3">
    <name type="scientific">Candidatus Fermentithermobacillus carboniphilus</name>
    <dbReference type="NCBI Taxonomy" id="3085328"/>
    <lineage>
        <taxon>Bacteria</taxon>
        <taxon>Bacillati</taxon>
        <taxon>Bacillota</taxon>
        <taxon>Candidatus Fermentithermobacillia</taxon>
        <taxon>Candidatus Fermentithermobacillales</taxon>
        <taxon>Candidatus Fermentithermobacillaceae</taxon>
        <taxon>Candidatus Fermentithermobacillus</taxon>
    </lineage>
</organism>
<evidence type="ECO:0000313" key="3">
    <source>
        <dbReference type="EMBL" id="QUL98517.1"/>
    </source>
</evidence>
<dbReference type="AlphaFoldDB" id="A0AAT9LBN7"/>
<dbReference type="KEGG" id="fcz:IMF26_11055"/>
<dbReference type="InterPro" id="IPR010178">
    <property type="entry name" value="Lit"/>
</dbReference>
<reference evidence="3" key="1">
    <citation type="submission" date="2020-10" db="EMBL/GenBank/DDBJ databases">
        <authorList>
            <person name="Kadnikov V."/>
            <person name="Beletsky A.V."/>
            <person name="Mardanov A.V."/>
            <person name="Karnachuk O.V."/>
            <person name="Ravin N.V."/>
        </authorList>
    </citation>
    <scope>NUCLEOTIDE SEQUENCE</scope>
    <source>
        <strain evidence="3">Bu02</strain>
    </source>
</reference>
<accession>A0AAT9LBN7</accession>
<feature type="transmembrane region" description="Helical" evidence="2">
    <location>
        <begin position="229"/>
        <end position="255"/>
    </location>
</feature>
<reference evidence="3" key="2">
    <citation type="journal article" date="2023" name="Biology">
        <title>Prokaryotic Life Associated with Coal-Fire Gas Vents Revealed by Metagenomics.</title>
        <authorList>
            <person name="Kadnikov V.V."/>
            <person name="Mardanov A.V."/>
            <person name="Beletsky A.V."/>
            <person name="Karnachuk O.V."/>
            <person name="Ravin N.V."/>
        </authorList>
    </citation>
    <scope>NUCLEOTIDE SEQUENCE</scope>
    <source>
        <strain evidence="3">Bu02</strain>
    </source>
</reference>
<evidence type="ECO:0000256" key="1">
    <source>
        <dbReference type="SAM" id="MobiDB-lite"/>
    </source>
</evidence>
<keyword evidence="2" id="KW-1133">Transmembrane helix</keyword>
<protein>
    <submittedName>
        <fullName evidence="3">DUF1461 domain-containing protein</fullName>
    </submittedName>
</protein>
<feature type="transmembrane region" description="Helical" evidence="2">
    <location>
        <begin position="110"/>
        <end position="132"/>
    </location>
</feature>
<evidence type="ECO:0000256" key="2">
    <source>
        <dbReference type="SAM" id="Phobius"/>
    </source>
</evidence>
<keyword evidence="2" id="KW-0472">Membrane</keyword>
<feature type="region of interest" description="Disordered" evidence="1">
    <location>
        <begin position="140"/>
        <end position="159"/>
    </location>
</feature>
<sequence length="264" mass="29152">MTARKVLQNAGFLALLSGLAGLNLLFPVKAVAFDMAFYERKWEDLNVPHETGLSLAELSGAVNRLFEYLEGNADSPQVNVRISGKERFLYNEKELMHLQDVKELFRQGLLAMRISGALAALGALSIAISHISGNRTGDFRAKHVESGSGSPGDHTPPSRTTYGPVLRKLEITLVAAGLIPLVLVVLLAIPAALSFSDWWTRFHLVVFENDLWRLDPERDWLIKMFPEEFFSAAVARIGVIAVTMALTCVASGLLVRHFAAHHRH</sequence>
<keyword evidence="2" id="KW-0812">Transmembrane</keyword>
<dbReference type="Pfam" id="PF07314">
    <property type="entry name" value="Lit"/>
    <property type="match status" value="1"/>
</dbReference>
<dbReference type="EMBL" id="CP062796">
    <property type="protein sequence ID" value="QUL98517.1"/>
    <property type="molecule type" value="Genomic_DNA"/>
</dbReference>
<gene>
    <name evidence="3" type="ORF">IMF26_11055</name>
</gene>
<name>A0AAT9LBN7_9FIRM</name>
<proteinExistence type="predicted"/>
<feature type="transmembrane region" description="Helical" evidence="2">
    <location>
        <begin position="171"/>
        <end position="193"/>
    </location>
</feature>